<feature type="transmembrane region" description="Helical" evidence="1">
    <location>
        <begin position="674"/>
        <end position="691"/>
    </location>
</feature>
<keyword evidence="1" id="KW-0472">Membrane</keyword>
<keyword evidence="1" id="KW-1133">Transmembrane helix</keyword>
<name>A0AAE4JWX9_9CYAN</name>
<keyword evidence="3" id="KW-1185">Reference proteome</keyword>
<evidence type="ECO:0000313" key="2">
    <source>
        <dbReference type="EMBL" id="MDS3861885.1"/>
    </source>
</evidence>
<dbReference type="Pfam" id="PF13576">
    <property type="entry name" value="Pentapeptide_3"/>
    <property type="match status" value="1"/>
</dbReference>
<dbReference type="RefSeq" id="WP_322879108.1">
    <property type="nucleotide sequence ID" value="NZ_JAVMIP010000018.1"/>
</dbReference>
<dbReference type="Gene3D" id="2.160.20.80">
    <property type="entry name" value="E3 ubiquitin-protein ligase SopA"/>
    <property type="match status" value="1"/>
</dbReference>
<evidence type="ECO:0000313" key="3">
    <source>
        <dbReference type="Proteomes" id="UP001268256"/>
    </source>
</evidence>
<protein>
    <submittedName>
        <fullName evidence="2">Pentapeptide repeat-containing protein</fullName>
    </submittedName>
</protein>
<gene>
    <name evidence="2" type="ORF">RIF25_13850</name>
</gene>
<evidence type="ECO:0000256" key="1">
    <source>
        <dbReference type="SAM" id="Phobius"/>
    </source>
</evidence>
<accession>A0AAE4JWX9</accession>
<dbReference type="EMBL" id="JAVMIP010000018">
    <property type="protein sequence ID" value="MDS3861885.1"/>
    <property type="molecule type" value="Genomic_DNA"/>
</dbReference>
<dbReference type="AlphaFoldDB" id="A0AAE4JWX9"/>
<feature type="transmembrane region" description="Helical" evidence="1">
    <location>
        <begin position="564"/>
        <end position="586"/>
    </location>
</feature>
<dbReference type="Proteomes" id="UP001268256">
    <property type="component" value="Unassembled WGS sequence"/>
</dbReference>
<reference evidence="3" key="1">
    <citation type="submission" date="2023-07" db="EMBL/GenBank/DDBJ databases">
        <authorList>
            <person name="Luz R."/>
            <person name="Cordeiro R."/>
            <person name="Fonseca A."/>
            <person name="Goncalves V."/>
        </authorList>
    </citation>
    <scope>NUCLEOTIDE SEQUENCE [LARGE SCALE GENOMIC DNA]</scope>
    <source>
        <strain evidence="3">BACA0444</strain>
    </source>
</reference>
<proteinExistence type="predicted"/>
<feature type="transmembrane region" description="Helical" evidence="1">
    <location>
        <begin position="498"/>
        <end position="518"/>
    </location>
</feature>
<sequence>MTVILVWISLTRPGLADEHPLLTLETLQQRLQNPITLDGKPTIDLRQFQIDLRPENTPFRDQFYSVLATQLQRSGKAWGLDLSDAVIMGDWQFGPLGVRLPLTGQALAPNFSSAEQTQFNQDRQRLFQLSRLSRSLLSQDYREDDLQLRLWRGAIYLNRTQFQGLVSGRNTFFLGEVQGQNTDFFSKSDWSGSRFSQACNWSGSQFHQASNWHGTIFFRKINFTQTRWQQSVDFSNSEFRDSANFSRVIFEQSATFSRSQWQGNADFSQTRWLGTVNFNRSQWQKSIFFPEASFNQMISFRGIQLQEKMNLRAATILNQLDLSDASFSPQAKINIPDLEFDAKTAQILGTPGKIGASFTLPSYRNNQTVIRNLVRNFRQLEQIQDANAIELMGQLRHWQELSRTLWQRNLNQLSESQLQQLGFTPSQTTQVLAQRVQKPFTDLSDLLSRNVIDLATYVKLQAKVNVVPVLSLTAYWGYLWQWLGLSLLLAFTAYGSRFGLIFGVGLVAIAYFALVFWGVDRIRRWRPTPILPGLVETVVMIFGGIGLGLVGGSLIMRAAVNPGLTWLCLVIFLVPIPLVLTLIIYLQGRYHDLMTISYFVEDGSQRQFRLLIGRLPIMPRFPFFRDRYEPILWGRRWTGLNYFDLSLINFLKFGFNDVRLRDQQLPGLVGSLVWYQWGLGLPYIGLLFWTLSRTIPGLNLFIYF</sequence>
<comment type="caution">
    <text evidence="2">The sequence shown here is derived from an EMBL/GenBank/DDBJ whole genome shotgun (WGS) entry which is preliminary data.</text>
</comment>
<feature type="transmembrane region" description="Helical" evidence="1">
    <location>
        <begin position="469"/>
        <end position="491"/>
    </location>
</feature>
<organism evidence="2 3">
    <name type="scientific">Pseudocalidococcus azoricus BACA0444</name>
    <dbReference type="NCBI Taxonomy" id="2918990"/>
    <lineage>
        <taxon>Bacteria</taxon>
        <taxon>Bacillati</taxon>
        <taxon>Cyanobacteriota</taxon>
        <taxon>Cyanophyceae</taxon>
        <taxon>Acaryochloridales</taxon>
        <taxon>Thermosynechococcaceae</taxon>
        <taxon>Pseudocalidococcus</taxon>
        <taxon>Pseudocalidococcus azoricus</taxon>
    </lineage>
</organism>
<keyword evidence="1" id="KW-0812">Transmembrane</keyword>
<feature type="transmembrane region" description="Helical" evidence="1">
    <location>
        <begin position="530"/>
        <end position="552"/>
    </location>
</feature>
<dbReference type="InterPro" id="IPR001646">
    <property type="entry name" value="5peptide_repeat"/>
</dbReference>